<dbReference type="EMBL" id="VLKN01000002">
    <property type="protein sequence ID" value="TWI04812.1"/>
    <property type="molecule type" value="Genomic_DNA"/>
</dbReference>
<sequence>MDAEALSEADSAAESLLLLYERLDVTAILIQLVDGTVVVRCQNGADVLPLCRTVIEAHESPQDRTIN</sequence>
<accession>A0A562LAW6</accession>
<protein>
    <submittedName>
        <fullName evidence="1">Uncharacterized protein</fullName>
    </submittedName>
</protein>
<name>A0A562LAW6_9GAMM</name>
<keyword evidence="2" id="KW-1185">Reference proteome</keyword>
<dbReference type="OrthoDB" id="6059354at2"/>
<comment type="caution">
    <text evidence="1">The sequence shown here is derived from an EMBL/GenBank/DDBJ whole genome shotgun (WGS) entry which is preliminary data.</text>
</comment>
<gene>
    <name evidence="1" type="ORF">IP90_00950</name>
</gene>
<evidence type="ECO:0000313" key="2">
    <source>
        <dbReference type="Proteomes" id="UP000315167"/>
    </source>
</evidence>
<dbReference type="AlphaFoldDB" id="A0A562LAW6"/>
<organism evidence="1 2">
    <name type="scientific">Luteimonas cucumeris</name>
    <dbReference type="NCBI Taxonomy" id="985012"/>
    <lineage>
        <taxon>Bacteria</taxon>
        <taxon>Pseudomonadati</taxon>
        <taxon>Pseudomonadota</taxon>
        <taxon>Gammaproteobacteria</taxon>
        <taxon>Lysobacterales</taxon>
        <taxon>Lysobacteraceae</taxon>
        <taxon>Luteimonas</taxon>
    </lineage>
</organism>
<evidence type="ECO:0000313" key="1">
    <source>
        <dbReference type="EMBL" id="TWI04812.1"/>
    </source>
</evidence>
<reference evidence="1 2" key="1">
    <citation type="journal article" date="2015" name="Stand. Genomic Sci.">
        <title>Genomic Encyclopedia of Bacterial and Archaeal Type Strains, Phase III: the genomes of soil and plant-associated and newly described type strains.</title>
        <authorList>
            <person name="Whitman W.B."/>
            <person name="Woyke T."/>
            <person name="Klenk H.P."/>
            <person name="Zhou Y."/>
            <person name="Lilburn T.G."/>
            <person name="Beck B.J."/>
            <person name="De Vos P."/>
            <person name="Vandamme P."/>
            <person name="Eisen J.A."/>
            <person name="Garrity G."/>
            <person name="Hugenholtz P."/>
            <person name="Kyrpides N.C."/>
        </authorList>
    </citation>
    <scope>NUCLEOTIDE SEQUENCE [LARGE SCALE GENOMIC DNA]</scope>
    <source>
        <strain evidence="1 2">CGMCC 1.10821</strain>
    </source>
</reference>
<proteinExistence type="predicted"/>
<dbReference type="Proteomes" id="UP000315167">
    <property type="component" value="Unassembled WGS sequence"/>
</dbReference>